<feature type="region of interest" description="Disordered" evidence="1">
    <location>
        <begin position="1"/>
        <end position="23"/>
    </location>
</feature>
<reference evidence="2" key="1">
    <citation type="submission" date="2020-05" db="EMBL/GenBank/DDBJ databases">
        <authorList>
            <person name="Chiriac C."/>
            <person name="Salcher M."/>
            <person name="Ghai R."/>
            <person name="Kavagutti S V."/>
        </authorList>
    </citation>
    <scope>NUCLEOTIDE SEQUENCE</scope>
</reference>
<evidence type="ECO:0000313" key="2">
    <source>
        <dbReference type="EMBL" id="CAB5221198.1"/>
    </source>
</evidence>
<feature type="compositionally biased region" description="Basic and acidic residues" evidence="1">
    <location>
        <begin position="1"/>
        <end position="20"/>
    </location>
</feature>
<name>A0A6J7WWI3_9CAUD</name>
<organism evidence="2">
    <name type="scientific">uncultured Caudovirales phage</name>
    <dbReference type="NCBI Taxonomy" id="2100421"/>
    <lineage>
        <taxon>Viruses</taxon>
        <taxon>Duplodnaviria</taxon>
        <taxon>Heunggongvirae</taxon>
        <taxon>Uroviricota</taxon>
        <taxon>Caudoviricetes</taxon>
        <taxon>Peduoviridae</taxon>
        <taxon>Maltschvirus</taxon>
        <taxon>Maltschvirus maltsch</taxon>
    </lineage>
</organism>
<gene>
    <name evidence="2" type="ORF">UFOVP244_104</name>
</gene>
<sequence length="110" mass="12447">MISRKESEMTKEKDPADVRKSRITSPEKPFRVAELAYRPWDEFPWYVVRSGAVSEQGGLRFGTEGVGFISIDDAVGYIKAATERDLSVIEDLIEKKRKSDVSHNDNEILG</sequence>
<dbReference type="EMBL" id="LR798292">
    <property type="protein sequence ID" value="CAB5221198.1"/>
    <property type="molecule type" value="Genomic_DNA"/>
</dbReference>
<evidence type="ECO:0000256" key="1">
    <source>
        <dbReference type="SAM" id="MobiDB-lite"/>
    </source>
</evidence>
<proteinExistence type="predicted"/>
<protein>
    <submittedName>
        <fullName evidence="2">Uncharacterized protein</fullName>
    </submittedName>
</protein>
<accession>A0A6J7WWI3</accession>